<dbReference type="CDD" id="cd03221">
    <property type="entry name" value="ABCF_EF-3"/>
    <property type="match status" value="2"/>
</dbReference>
<dbReference type="Proteomes" id="UP001596047">
    <property type="component" value="Unassembled WGS sequence"/>
</dbReference>
<evidence type="ECO:0000256" key="2">
    <source>
        <dbReference type="ARBA" id="ARBA00022741"/>
    </source>
</evidence>
<feature type="domain" description="ABC transporter" evidence="4">
    <location>
        <begin position="4"/>
        <end position="218"/>
    </location>
</feature>
<dbReference type="InterPro" id="IPR003593">
    <property type="entry name" value="AAA+_ATPase"/>
</dbReference>
<gene>
    <name evidence="5" type="primary">abc-f</name>
    <name evidence="5" type="ORF">ACFPYJ_16170</name>
</gene>
<dbReference type="NCBIfam" id="NF000355">
    <property type="entry name" value="ribo_prot_ABC_F"/>
    <property type="match status" value="1"/>
</dbReference>
<evidence type="ECO:0000313" key="6">
    <source>
        <dbReference type="Proteomes" id="UP001596047"/>
    </source>
</evidence>
<dbReference type="Pfam" id="PF00005">
    <property type="entry name" value="ABC_tran"/>
    <property type="match status" value="2"/>
</dbReference>
<dbReference type="SUPFAM" id="SSF52540">
    <property type="entry name" value="P-loop containing nucleoside triphosphate hydrolases"/>
    <property type="match status" value="2"/>
</dbReference>
<organism evidence="5 6">
    <name type="scientific">Paenibacillus solisilvae</name>
    <dbReference type="NCBI Taxonomy" id="2486751"/>
    <lineage>
        <taxon>Bacteria</taxon>
        <taxon>Bacillati</taxon>
        <taxon>Bacillota</taxon>
        <taxon>Bacilli</taxon>
        <taxon>Bacillales</taxon>
        <taxon>Paenibacillaceae</taxon>
        <taxon>Paenibacillus</taxon>
    </lineage>
</organism>
<evidence type="ECO:0000313" key="5">
    <source>
        <dbReference type="EMBL" id="MFC5650633.1"/>
    </source>
</evidence>
<keyword evidence="1" id="KW-0677">Repeat</keyword>
<dbReference type="InterPro" id="IPR017871">
    <property type="entry name" value="ABC_transporter-like_CS"/>
</dbReference>
<reference evidence="6" key="1">
    <citation type="journal article" date="2019" name="Int. J. Syst. Evol. Microbiol.">
        <title>The Global Catalogue of Microorganisms (GCM) 10K type strain sequencing project: providing services to taxonomists for standard genome sequencing and annotation.</title>
        <authorList>
            <consortium name="The Broad Institute Genomics Platform"/>
            <consortium name="The Broad Institute Genome Sequencing Center for Infectious Disease"/>
            <person name="Wu L."/>
            <person name="Ma J."/>
        </authorList>
    </citation>
    <scope>NUCLEOTIDE SEQUENCE [LARGE SCALE GENOMIC DNA]</scope>
    <source>
        <strain evidence="6">CGMCC 1.3240</strain>
    </source>
</reference>
<sequence length="587" mass="67421">MTLISCRGIQQSFGELSVLRQINVDIADQERIGLVGMNGSGKTTLANIIMGSLKPDGGTVLRHSKQLRIGYLLQSTSYTQHTFHSMVETDDSSRDGERFLEFSSHLGLKKVQEWSADRIAGLSGGEKTKLAIAHICASKPDLLILDEPTNHLDFQGVEWLIHELKTYDAAMLIISHDRYFLDHTVERIVELEDGNSYDYPGHYTWYREEKARRFQSQLHQYEEQKKYEQKIEMEINRLKNWSSKAHREAGKVGKMAEMRAGVKEFYRSKAKKMDQQVKSRIKRLEKIEIEGVKKPKEEAKVQFDWRSPDKRGRRIVEADRITKSFGEKLLFRDSSFYIQRGEKIGLLGPNGCGKTTLIRMIMNKETADAGQIWVSPTARIAYLTQDVMDLEPERTVLELLAKTHDVRADAGRARTLLANMGFEEEMLKKPIKNLSLGERTRIKLSGLIMQEQDLLILDEPTNHLDLTSREQLEETLASYGGTLLVVSHDRYFLEKTCEKLLIFAEGKISKFESGFQAYMEKLEQEKSAPSSGKAQLQEQRMIIENRLAFVIGELSRYMPGDPQYEALDLEFKELMLEKKKLVERKLT</sequence>
<dbReference type="PROSITE" id="PS50893">
    <property type="entry name" value="ABC_TRANSPORTER_2"/>
    <property type="match status" value="2"/>
</dbReference>
<keyword evidence="2" id="KW-0547">Nucleotide-binding</keyword>
<dbReference type="InterPro" id="IPR032781">
    <property type="entry name" value="ABC_tran_Xtn"/>
</dbReference>
<dbReference type="InterPro" id="IPR003439">
    <property type="entry name" value="ABC_transporter-like_ATP-bd"/>
</dbReference>
<name>A0ABW0VYT4_9BACL</name>
<keyword evidence="3" id="KW-0067">ATP-binding</keyword>
<feature type="domain" description="ABC transporter" evidence="4">
    <location>
        <begin position="316"/>
        <end position="530"/>
    </location>
</feature>
<accession>A0ABW0VYT4</accession>
<evidence type="ECO:0000259" key="4">
    <source>
        <dbReference type="PROSITE" id="PS50893"/>
    </source>
</evidence>
<evidence type="ECO:0000256" key="1">
    <source>
        <dbReference type="ARBA" id="ARBA00022737"/>
    </source>
</evidence>
<dbReference type="PANTHER" id="PTHR19211">
    <property type="entry name" value="ATP-BINDING TRANSPORT PROTEIN-RELATED"/>
    <property type="match status" value="1"/>
</dbReference>
<protein>
    <submittedName>
        <fullName evidence="5">Ribosomal protection-like ABC-F family protein</fullName>
    </submittedName>
</protein>
<dbReference type="PANTHER" id="PTHR19211:SF100">
    <property type="entry name" value="RIBOSOME PROTECTION PROTEIN VMLR"/>
    <property type="match status" value="1"/>
</dbReference>
<dbReference type="InterPro" id="IPR027417">
    <property type="entry name" value="P-loop_NTPase"/>
</dbReference>
<dbReference type="InterPro" id="IPR050611">
    <property type="entry name" value="ABCF"/>
</dbReference>
<dbReference type="Gene3D" id="3.40.50.300">
    <property type="entry name" value="P-loop containing nucleotide triphosphate hydrolases"/>
    <property type="match status" value="2"/>
</dbReference>
<dbReference type="RefSeq" id="WP_379189205.1">
    <property type="nucleotide sequence ID" value="NZ_JBHSOW010000060.1"/>
</dbReference>
<keyword evidence="6" id="KW-1185">Reference proteome</keyword>
<proteinExistence type="predicted"/>
<evidence type="ECO:0000256" key="3">
    <source>
        <dbReference type="ARBA" id="ARBA00022840"/>
    </source>
</evidence>
<dbReference type="PROSITE" id="PS00211">
    <property type="entry name" value="ABC_TRANSPORTER_1"/>
    <property type="match status" value="1"/>
</dbReference>
<dbReference type="SMART" id="SM00382">
    <property type="entry name" value="AAA"/>
    <property type="match status" value="2"/>
</dbReference>
<dbReference type="Pfam" id="PF12848">
    <property type="entry name" value="ABC_tran_Xtn"/>
    <property type="match status" value="1"/>
</dbReference>
<dbReference type="EMBL" id="JBHSOW010000060">
    <property type="protein sequence ID" value="MFC5650633.1"/>
    <property type="molecule type" value="Genomic_DNA"/>
</dbReference>
<comment type="caution">
    <text evidence="5">The sequence shown here is derived from an EMBL/GenBank/DDBJ whole genome shotgun (WGS) entry which is preliminary data.</text>
</comment>